<feature type="compositionally biased region" description="Basic and acidic residues" evidence="1">
    <location>
        <begin position="92"/>
        <end position="101"/>
    </location>
</feature>
<accession>A0A151MUA2</accession>
<feature type="compositionally biased region" description="Polar residues" evidence="1">
    <location>
        <begin position="63"/>
        <end position="91"/>
    </location>
</feature>
<dbReference type="AlphaFoldDB" id="A0A151MUA2"/>
<evidence type="ECO:0000256" key="1">
    <source>
        <dbReference type="SAM" id="MobiDB-lite"/>
    </source>
</evidence>
<sequence>MQVLGWGGDCGPQVLKRKKGLCTGEGGPANVSRDFMMVGSYTNRQFKASISTAFQRVFEDTTDSTTQRSSVNRLSGETATEISDSTQSETLTSRDRISSRL</sequence>
<keyword evidence="3" id="KW-1185">Reference proteome</keyword>
<feature type="region of interest" description="Disordered" evidence="1">
    <location>
        <begin position="61"/>
        <end position="101"/>
    </location>
</feature>
<comment type="caution">
    <text evidence="2">The sequence shown here is derived from an EMBL/GenBank/DDBJ whole genome shotgun (WGS) entry which is preliminary data.</text>
</comment>
<dbReference type="Proteomes" id="UP000050525">
    <property type="component" value="Unassembled WGS sequence"/>
</dbReference>
<evidence type="ECO:0000313" key="2">
    <source>
        <dbReference type="EMBL" id="KYO28103.1"/>
    </source>
</evidence>
<name>A0A151MUA2_ALLMI</name>
<reference evidence="2 3" key="1">
    <citation type="journal article" date="2012" name="Genome Biol.">
        <title>Sequencing three crocodilian genomes to illuminate the evolution of archosaurs and amniotes.</title>
        <authorList>
            <person name="St John J.A."/>
            <person name="Braun E.L."/>
            <person name="Isberg S.R."/>
            <person name="Miles L.G."/>
            <person name="Chong A.Y."/>
            <person name="Gongora J."/>
            <person name="Dalzell P."/>
            <person name="Moran C."/>
            <person name="Bed'hom B."/>
            <person name="Abzhanov A."/>
            <person name="Burgess S.C."/>
            <person name="Cooksey A.M."/>
            <person name="Castoe T.A."/>
            <person name="Crawford N.G."/>
            <person name="Densmore L.D."/>
            <person name="Drew J.C."/>
            <person name="Edwards S.V."/>
            <person name="Faircloth B.C."/>
            <person name="Fujita M.K."/>
            <person name="Greenwold M.J."/>
            <person name="Hoffmann F.G."/>
            <person name="Howard J.M."/>
            <person name="Iguchi T."/>
            <person name="Janes D.E."/>
            <person name="Khan S.Y."/>
            <person name="Kohno S."/>
            <person name="de Koning A.J."/>
            <person name="Lance S.L."/>
            <person name="McCarthy F.M."/>
            <person name="McCormack J.E."/>
            <person name="Merchant M.E."/>
            <person name="Peterson D.G."/>
            <person name="Pollock D.D."/>
            <person name="Pourmand N."/>
            <person name="Raney B.J."/>
            <person name="Roessler K.A."/>
            <person name="Sanford J.R."/>
            <person name="Sawyer R.H."/>
            <person name="Schmidt C.J."/>
            <person name="Triplett E.W."/>
            <person name="Tuberville T.D."/>
            <person name="Venegas-Anaya M."/>
            <person name="Howard J.T."/>
            <person name="Jarvis E.D."/>
            <person name="Guillette L.J.Jr."/>
            <person name="Glenn T.C."/>
            <person name="Green R.E."/>
            <person name="Ray D.A."/>
        </authorList>
    </citation>
    <scope>NUCLEOTIDE SEQUENCE [LARGE SCALE GENOMIC DNA]</scope>
    <source>
        <strain evidence="2">KSC_2009_1</strain>
    </source>
</reference>
<gene>
    <name evidence="2" type="ORF">Y1Q_0005097</name>
</gene>
<proteinExistence type="predicted"/>
<dbReference type="EMBL" id="AKHW03005047">
    <property type="protein sequence ID" value="KYO28103.1"/>
    <property type="molecule type" value="Genomic_DNA"/>
</dbReference>
<evidence type="ECO:0000313" key="3">
    <source>
        <dbReference type="Proteomes" id="UP000050525"/>
    </source>
</evidence>
<protein>
    <submittedName>
        <fullName evidence="2">Mas-related G-protein coupled receptor member H-like</fullName>
    </submittedName>
</protein>
<organism evidence="2 3">
    <name type="scientific">Alligator mississippiensis</name>
    <name type="common">American alligator</name>
    <dbReference type="NCBI Taxonomy" id="8496"/>
    <lineage>
        <taxon>Eukaryota</taxon>
        <taxon>Metazoa</taxon>
        <taxon>Chordata</taxon>
        <taxon>Craniata</taxon>
        <taxon>Vertebrata</taxon>
        <taxon>Euteleostomi</taxon>
        <taxon>Archelosauria</taxon>
        <taxon>Archosauria</taxon>
        <taxon>Crocodylia</taxon>
        <taxon>Alligatoridae</taxon>
        <taxon>Alligatorinae</taxon>
        <taxon>Alligator</taxon>
    </lineage>
</organism>